<name>A0AAU7BP40_9FLAO</name>
<dbReference type="GO" id="GO:0016491">
    <property type="term" value="F:oxidoreductase activity"/>
    <property type="evidence" value="ECO:0007669"/>
    <property type="project" value="InterPro"/>
</dbReference>
<comment type="subcellular location">
    <subcellularLocation>
        <location evidence="1">Cell envelope</location>
    </subcellularLocation>
</comment>
<dbReference type="PROSITE" id="PS51352">
    <property type="entry name" value="THIOREDOXIN_2"/>
    <property type="match status" value="1"/>
</dbReference>
<dbReference type="PANTHER" id="PTHR42852:SF6">
    <property type="entry name" value="THIOL:DISULFIDE INTERCHANGE PROTEIN DSBE"/>
    <property type="match status" value="1"/>
</dbReference>
<dbReference type="PROSITE" id="PS00194">
    <property type="entry name" value="THIOREDOXIN_1"/>
    <property type="match status" value="1"/>
</dbReference>
<keyword evidence="5" id="KW-0175">Coiled coil</keyword>
<dbReference type="SUPFAM" id="SSF52833">
    <property type="entry name" value="Thioredoxin-like"/>
    <property type="match status" value="1"/>
</dbReference>
<dbReference type="RefSeq" id="WP_347921893.1">
    <property type="nucleotide sequence ID" value="NZ_CP157199.1"/>
</dbReference>
<evidence type="ECO:0000256" key="2">
    <source>
        <dbReference type="ARBA" id="ARBA00022748"/>
    </source>
</evidence>
<dbReference type="GO" id="GO:0017004">
    <property type="term" value="P:cytochrome complex assembly"/>
    <property type="evidence" value="ECO:0007669"/>
    <property type="project" value="UniProtKB-KW"/>
</dbReference>
<dbReference type="GO" id="GO:0016209">
    <property type="term" value="F:antioxidant activity"/>
    <property type="evidence" value="ECO:0007669"/>
    <property type="project" value="InterPro"/>
</dbReference>
<reference evidence="7" key="1">
    <citation type="submission" date="2024-05" db="EMBL/GenBank/DDBJ databases">
        <title>Pontimicrobium maritimus sp. nov., isolated form sea water.</title>
        <authorList>
            <person name="Muhammad N."/>
            <person name="Vuong T.Q."/>
            <person name="Han H.L."/>
            <person name="Kim S.-G."/>
        </authorList>
    </citation>
    <scope>NUCLEOTIDE SEQUENCE</scope>
    <source>
        <strain evidence="7">SW4</strain>
    </source>
</reference>
<gene>
    <name evidence="7" type="ORF">ABGB03_08590</name>
</gene>
<keyword evidence="2" id="KW-0201">Cytochrome c-type biogenesis</keyword>
<evidence type="ECO:0000256" key="4">
    <source>
        <dbReference type="ARBA" id="ARBA00023284"/>
    </source>
</evidence>
<evidence type="ECO:0000256" key="1">
    <source>
        <dbReference type="ARBA" id="ARBA00004196"/>
    </source>
</evidence>
<dbReference type="AlphaFoldDB" id="A0AAU7BP40"/>
<evidence type="ECO:0000256" key="3">
    <source>
        <dbReference type="ARBA" id="ARBA00023157"/>
    </source>
</evidence>
<protein>
    <submittedName>
        <fullName evidence="7">TlpA disulfide reductase family protein</fullName>
    </submittedName>
</protein>
<proteinExistence type="predicted"/>
<dbReference type="Gene3D" id="3.40.30.10">
    <property type="entry name" value="Glutaredoxin"/>
    <property type="match status" value="1"/>
</dbReference>
<sequence>MKKTFLLLVLVILNYSCNKTQKQEPLTANTYEISVTAKGVVNGLRAYIKTAQGNREAVIDTAIVMNEQFVFSGKVASPSIQTITINGVKGTLPFVFESGRTLININKDSLFNSKVEGSQNNKDYNGFKQQYKKKADAINALNAEYGKAADQESRNKIIEKARQLNKEIQEFSMDFIADNPNSAFSLLLLETQIANKDINLEKLKSNYNALQSVINKNAAFISIGAKIKSQIEIIEASASLNIGKIAPNFTSPSIDGEMISLNDIKGKATIIEFWASWCGPCRRENPNIVRVYEKYKDKGLAIIGVSLDKPGNKARWQKAIEDDNLNWYHVGSLQYFNDPVARMYDINSIPASFILDENGKIVAKKLRGSDLEKQIASMLD</sequence>
<dbReference type="PANTHER" id="PTHR42852">
    <property type="entry name" value="THIOL:DISULFIDE INTERCHANGE PROTEIN DSBE"/>
    <property type="match status" value="1"/>
</dbReference>
<dbReference type="EMBL" id="CP157199">
    <property type="protein sequence ID" value="XBG59919.1"/>
    <property type="molecule type" value="Genomic_DNA"/>
</dbReference>
<dbReference type="GO" id="GO:0030313">
    <property type="term" value="C:cell envelope"/>
    <property type="evidence" value="ECO:0007669"/>
    <property type="project" value="UniProtKB-SubCell"/>
</dbReference>
<dbReference type="InterPro" id="IPR025380">
    <property type="entry name" value="DUF4369"/>
</dbReference>
<dbReference type="InterPro" id="IPR013766">
    <property type="entry name" value="Thioredoxin_domain"/>
</dbReference>
<dbReference type="InterPro" id="IPR036249">
    <property type="entry name" value="Thioredoxin-like_sf"/>
</dbReference>
<dbReference type="Pfam" id="PF14289">
    <property type="entry name" value="DUF4369"/>
    <property type="match status" value="1"/>
</dbReference>
<keyword evidence="3" id="KW-1015">Disulfide bond</keyword>
<evidence type="ECO:0000259" key="6">
    <source>
        <dbReference type="PROSITE" id="PS51352"/>
    </source>
</evidence>
<organism evidence="7">
    <name type="scientific">Pontimicrobium sp. SW4</name>
    <dbReference type="NCBI Taxonomy" id="3153519"/>
    <lineage>
        <taxon>Bacteria</taxon>
        <taxon>Pseudomonadati</taxon>
        <taxon>Bacteroidota</taxon>
        <taxon>Flavobacteriia</taxon>
        <taxon>Flavobacteriales</taxon>
        <taxon>Flavobacteriaceae</taxon>
        <taxon>Pontimicrobium</taxon>
    </lineage>
</organism>
<evidence type="ECO:0000256" key="5">
    <source>
        <dbReference type="SAM" id="Coils"/>
    </source>
</evidence>
<dbReference type="Pfam" id="PF00578">
    <property type="entry name" value="AhpC-TSA"/>
    <property type="match status" value="1"/>
</dbReference>
<feature type="coiled-coil region" evidence="5">
    <location>
        <begin position="154"/>
        <end position="213"/>
    </location>
</feature>
<dbReference type="InterPro" id="IPR017937">
    <property type="entry name" value="Thioredoxin_CS"/>
</dbReference>
<accession>A0AAU7BP40</accession>
<dbReference type="InterPro" id="IPR050553">
    <property type="entry name" value="Thioredoxin_ResA/DsbE_sf"/>
</dbReference>
<keyword evidence="4" id="KW-0676">Redox-active center</keyword>
<evidence type="ECO:0000313" key="7">
    <source>
        <dbReference type="EMBL" id="XBG59919.1"/>
    </source>
</evidence>
<dbReference type="InterPro" id="IPR000866">
    <property type="entry name" value="AhpC/TSA"/>
</dbReference>
<feature type="domain" description="Thioredoxin" evidence="6">
    <location>
        <begin position="240"/>
        <end position="380"/>
    </location>
</feature>
<dbReference type="CDD" id="cd02966">
    <property type="entry name" value="TlpA_like_family"/>
    <property type="match status" value="1"/>
</dbReference>